<evidence type="ECO:0000256" key="7">
    <source>
        <dbReference type="ARBA" id="ARBA00022840"/>
    </source>
</evidence>
<comment type="caution">
    <text evidence="11">The sequence shown here is derived from an EMBL/GenBank/DDBJ whole genome shotgun (WGS) entry which is preliminary data.</text>
</comment>
<protein>
    <recommendedName>
        <fullName evidence="10">Polymerase nucleotidyl transferase domain-containing protein</fullName>
    </recommendedName>
</protein>
<dbReference type="Gene3D" id="3.30.460.10">
    <property type="entry name" value="Beta Polymerase, domain 2"/>
    <property type="match status" value="1"/>
</dbReference>
<evidence type="ECO:0000256" key="5">
    <source>
        <dbReference type="ARBA" id="ARBA00022723"/>
    </source>
</evidence>
<keyword evidence="4" id="KW-0548">Nucleotidyltransferase</keyword>
<gene>
    <name evidence="11" type="ORF">CHO01_35660</name>
</gene>
<keyword evidence="7" id="KW-0067">ATP-binding</keyword>
<evidence type="ECO:0000256" key="6">
    <source>
        <dbReference type="ARBA" id="ARBA00022741"/>
    </source>
</evidence>
<name>A0A511FGV2_9CELL</name>
<dbReference type="Proteomes" id="UP000321723">
    <property type="component" value="Unassembled WGS sequence"/>
</dbReference>
<keyword evidence="2" id="KW-1277">Toxin-antitoxin system</keyword>
<dbReference type="InterPro" id="IPR052038">
    <property type="entry name" value="Type-VII_TA_antitoxin"/>
</dbReference>
<keyword evidence="6" id="KW-0547">Nucleotide-binding</keyword>
<keyword evidence="5" id="KW-0479">Metal-binding</keyword>
<dbReference type="GO" id="GO:0005524">
    <property type="term" value="F:ATP binding"/>
    <property type="evidence" value="ECO:0007669"/>
    <property type="project" value="UniProtKB-KW"/>
</dbReference>
<evidence type="ECO:0000256" key="1">
    <source>
        <dbReference type="ARBA" id="ARBA00001946"/>
    </source>
</evidence>
<evidence type="ECO:0000256" key="2">
    <source>
        <dbReference type="ARBA" id="ARBA00022649"/>
    </source>
</evidence>
<evidence type="ECO:0000259" key="10">
    <source>
        <dbReference type="Pfam" id="PF01909"/>
    </source>
</evidence>
<dbReference type="GO" id="GO:0016779">
    <property type="term" value="F:nucleotidyltransferase activity"/>
    <property type="evidence" value="ECO:0007669"/>
    <property type="project" value="UniProtKB-KW"/>
</dbReference>
<keyword evidence="3" id="KW-0808">Transferase</keyword>
<comment type="similarity">
    <text evidence="9">Belongs to the MntA antitoxin family.</text>
</comment>
<feature type="domain" description="Polymerase nucleotidyl transferase" evidence="10">
    <location>
        <begin position="126"/>
        <end position="188"/>
    </location>
</feature>
<dbReference type="GO" id="GO:0046872">
    <property type="term" value="F:metal ion binding"/>
    <property type="evidence" value="ECO:0007669"/>
    <property type="project" value="UniProtKB-KW"/>
</dbReference>
<dbReference type="InterPro" id="IPR043519">
    <property type="entry name" value="NT_sf"/>
</dbReference>
<accession>A0A511FGV2</accession>
<dbReference type="InterPro" id="IPR002934">
    <property type="entry name" value="Polymerase_NTP_transf_dom"/>
</dbReference>
<keyword evidence="8" id="KW-0460">Magnesium</keyword>
<dbReference type="PANTHER" id="PTHR33571">
    <property type="entry name" value="SSL8005 PROTEIN"/>
    <property type="match status" value="1"/>
</dbReference>
<evidence type="ECO:0000313" key="12">
    <source>
        <dbReference type="Proteomes" id="UP000321723"/>
    </source>
</evidence>
<dbReference type="EMBL" id="BJVQ01000081">
    <property type="protein sequence ID" value="GEL48450.1"/>
    <property type="molecule type" value="Genomic_DNA"/>
</dbReference>
<dbReference type="CDD" id="cd05403">
    <property type="entry name" value="NT_KNTase_like"/>
    <property type="match status" value="1"/>
</dbReference>
<dbReference type="SUPFAM" id="SSF81301">
    <property type="entry name" value="Nucleotidyltransferase"/>
    <property type="match status" value="1"/>
</dbReference>
<comment type="cofactor">
    <cofactor evidence="1">
        <name>Mg(2+)</name>
        <dbReference type="ChEBI" id="CHEBI:18420"/>
    </cofactor>
</comment>
<evidence type="ECO:0000313" key="11">
    <source>
        <dbReference type="EMBL" id="GEL48450.1"/>
    </source>
</evidence>
<evidence type="ECO:0000256" key="3">
    <source>
        <dbReference type="ARBA" id="ARBA00022679"/>
    </source>
</evidence>
<dbReference type="PANTHER" id="PTHR33571:SF12">
    <property type="entry name" value="BSL3053 PROTEIN"/>
    <property type="match status" value="1"/>
</dbReference>
<reference evidence="11 12" key="1">
    <citation type="submission" date="2019-07" db="EMBL/GenBank/DDBJ databases">
        <title>Whole genome shotgun sequence of Cellulomonas hominis NBRC 16055.</title>
        <authorList>
            <person name="Hosoyama A."/>
            <person name="Uohara A."/>
            <person name="Ohji S."/>
            <person name="Ichikawa N."/>
        </authorList>
    </citation>
    <scope>NUCLEOTIDE SEQUENCE [LARGE SCALE GENOMIC DNA]</scope>
    <source>
        <strain evidence="11 12">NBRC 16055</strain>
    </source>
</reference>
<dbReference type="AlphaFoldDB" id="A0A511FGV2"/>
<sequence>MNAADSICYQEVVEVDQGPERGGDSPLEAAFAAYLADASARAERLRAEAARGLVLAARQAADLGWSQRRIAAALGRSQPEVVRLLRRVDVVEPVGDGDSSPGGEGETVLSRVLGRQRDAIVAAAERHGMSNVRVFGSVARGEDGPESDVDLLVDLGPEVGLFDLGRAEVELEAILGREVDVVPARMLRPRVATTVEAIAL</sequence>
<proteinExistence type="inferred from homology"/>
<organism evidence="11 12">
    <name type="scientific">Cellulomonas hominis</name>
    <dbReference type="NCBI Taxonomy" id="156981"/>
    <lineage>
        <taxon>Bacteria</taxon>
        <taxon>Bacillati</taxon>
        <taxon>Actinomycetota</taxon>
        <taxon>Actinomycetes</taxon>
        <taxon>Micrococcales</taxon>
        <taxon>Cellulomonadaceae</taxon>
        <taxon>Cellulomonas</taxon>
    </lineage>
</organism>
<evidence type="ECO:0000256" key="4">
    <source>
        <dbReference type="ARBA" id="ARBA00022695"/>
    </source>
</evidence>
<keyword evidence="12" id="KW-1185">Reference proteome</keyword>
<evidence type="ECO:0000256" key="9">
    <source>
        <dbReference type="ARBA" id="ARBA00038276"/>
    </source>
</evidence>
<dbReference type="Pfam" id="PF01909">
    <property type="entry name" value="NTP_transf_2"/>
    <property type="match status" value="1"/>
</dbReference>
<evidence type="ECO:0000256" key="8">
    <source>
        <dbReference type="ARBA" id="ARBA00022842"/>
    </source>
</evidence>